<protein>
    <recommendedName>
        <fullName evidence="4">PAP2 superfamily protein</fullName>
    </recommendedName>
</protein>
<evidence type="ECO:0000313" key="3">
    <source>
        <dbReference type="Proteomes" id="UP001203338"/>
    </source>
</evidence>
<gene>
    <name evidence="2" type="ORF">M3P05_05335</name>
</gene>
<organism evidence="2 3">
    <name type="scientific">Parendozoicomonas callyspongiae</name>
    <dbReference type="NCBI Taxonomy" id="2942213"/>
    <lineage>
        <taxon>Bacteria</taxon>
        <taxon>Pseudomonadati</taxon>
        <taxon>Pseudomonadota</taxon>
        <taxon>Gammaproteobacteria</taxon>
        <taxon>Oceanospirillales</taxon>
        <taxon>Endozoicomonadaceae</taxon>
        <taxon>Parendozoicomonas</taxon>
    </lineage>
</organism>
<dbReference type="Proteomes" id="UP001203338">
    <property type="component" value="Unassembled WGS sequence"/>
</dbReference>
<accession>A0ABT0PFQ7</accession>
<feature type="transmembrane region" description="Helical" evidence="1">
    <location>
        <begin position="12"/>
        <end position="31"/>
    </location>
</feature>
<evidence type="ECO:0000256" key="1">
    <source>
        <dbReference type="SAM" id="Phobius"/>
    </source>
</evidence>
<proteinExistence type="predicted"/>
<keyword evidence="1" id="KW-0472">Membrane</keyword>
<feature type="transmembrane region" description="Helical" evidence="1">
    <location>
        <begin position="43"/>
        <end position="59"/>
    </location>
</feature>
<sequence>MNLDYETLDTIADSYIPLLCVWVLVSVYLAVHRGDRYGVKRQLKCLLSGLVIVYGLMFLDEALAIWPAFDLDYSTHTALSLMFILYLSKFQPGGRVLQFVSFVAYLLLMRYQEYHSYLDMVTTGLIVGGAYLWSMKKMMKSF</sequence>
<keyword evidence="1" id="KW-1133">Transmembrane helix</keyword>
<keyword evidence="1" id="KW-0812">Transmembrane</keyword>
<evidence type="ECO:0000313" key="2">
    <source>
        <dbReference type="EMBL" id="MCL6269368.1"/>
    </source>
</evidence>
<keyword evidence="3" id="KW-1185">Reference proteome</keyword>
<reference evidence="2 3" key="1">
    <citation type="submission" date="2022-05" db="EMBL/GenBank/DDBJ databases">
        <authorList>
            <person name="Park J.-S."/>
        </authorList>
    </citation>
    <scope>NUCLEOTIDE SEQUENCE [LARGE SCALE GENOMIC DNA]</scope>
    <source>
        <strain evidence="2 3">2012CJ34-2</strain>
    </source>
</reference>
<comment type="caution">
    <text evidence="2">The sequence shown here is derived from an EMBL/GenBank/DDBJ whole genome shotgun (WGS) entry which is preliminary data.</text>
</comment>
<name>A0ABT0PFQ7_9GAMM</name>
<dbReference type="RefSeq" id="WP_249698368.1">
    <property type="nucleotide sequence ID" value="NZ_JAMFLX010000005.1"/>
</dbReference>
<dbReference type="EMBL" id="JAMFLX010000005">
    <property type="protein sequence ID" value="MCL6269368.1"/>
    <property type="molecule type" value="Genomic_DNA"/>
</dbReference>
<feature type="transmembrane region" description="Helical" evidence="1">
    <location>
        <begin position="117"/>
        <end position="134"/>
    </location>
</feature>
<evidence type="ECO:0008006" key="4">
    <source>
        <dbReference type="Google" id="ProtNLM"/>
    </source>
</evidence>